<sequence length="92" mass="10160">MHTRRTKALACGWQPCNRGNAGNAKHPLDSLANTVQKADRAEEEEYLLPEVPADSWPILSKKKYVCEKCARTASGAHSHLSTVNLRRDAFAA</sequence>
<proteinExistence type="predicted"/>
<gene>
    <name evidence="1" type="ORF">UFOPK1711_01565</name>
</gene>
<reference evidence="1" key="1">
    <citation type="submission" date="2020-05" db="EMBL/GenBank/DDBJ databases">
        <authorList>
            <person name="Chiriac C."/>
            <person name="Salcher M."/>
            <person name="Ghai R."/>
            <person name="Kavagutti S V."/>
        </authorList>
    </citation>
    <scope>NUCLEOTIDE SEQUENCE</scope>
</reference>
<accession>A0A6J6FEE0</accession>
<protein>
    <submittedName>
        <fullName evidence="1">Unannotated protein</fullName>
    </submittedName>
</protein>
<name>A0A6J6FEE0_9ZZZZ</name>
<evidence type="ECO:0000313" key="1">
    <source>
        <dbReference type="EMBL" id="CAB4586657.1"/>
    </source>
</evidence>
<dbReference type="EMBL" id="CAEZTR010000122">
    <property type="protein sequence ID" value="CAB4586657.1"/>
    <property type="molecule type" value="Genomic_DNA"/>
</dbReference>
<organism evidence="1">
    <name type="scientific">freshwater metagenome</name>
    <dbReference type="NCBI Taxonomy" id="449393"/>
    <lineage>
        <taxon>unclassified sequences</taxon>
        <taxon>metagenomes</taxon>
        <taxon>ecological metagenomes</taxon>
    </lineage>
</organism>
<dbReference type="AlphaFoldDB" id="A0A6J6FEE0"/>